<dbReference type="Proteomes" id="UP001497535">
    <property type="component" value="Unassembled WGS sequence"/>
</dbReference>
<keyword evidence="2" id="KW-1185">Reference proteome</keyword>
<evidence type="ECO:0000313" key="1">
    <source>
        <dbReference type="EMBL" id="CAK5081829.1"/>
    </source>
</evidence>
<accession>A0ACB0ZRT5</accession>
<protein>
    <submittedName>
        <fullName evidence="1">Uncharacterized protein</fullName>
    </submittedName>
</protein>
<name>A0ACB0ZRT5_MELEN</name>
<organism evidence="1 2">
    <name type="scientific">Meloidogyne enterolobii</name>
    <name type="common">Root-knot nematode worm</name>
    <name type="synonym">Meloidogyne mayaguensis</name>
    <dbReference type="NCBI Taxonomy" id="390850"/>
    <lineage>
        <taxon>Eukaryota</taxon>
        <taxon>Metazoa</taxon>
        <taxon>Ecdysozoa</taxon>
        <taxon>Nematoda</taxon>
        <taxon>Chromadorea</taxon>
        <taxon>Rhabditida</taxon>
        <taxon>Tylenchina</taxon>
        <taxon>Tylenchomorpha</taxon>
        <taxon>Tylenchoidea</taxon>
        <taxon>Meloidogynidae</taxon>
        <taxon>Meloidogyninae</taxon>
        <taxon>Meloidogyne</taxon>
    </lineage>
</organism>
<comment type="caution">
    <text evidence="1">The sequence shown here is derived from an EMBL/GenBank/DDBJ whole genome shotgun (WGS) entry which is preliminary data.</text>
</comment>
<sequence>MDFKSLDPSLALGFLVRDSSDYENLIERLECSLLPKSSPPLFEVLETRPKGWPPFSLEPSYQNESINIKEYDDLLYDSDEQFELLNEE</sequence>
<evidence type="ECO:0000313" key="2">
    <source>
        <dbReference type="Proteomes" id="UP001497535"/>
    </source>
</evidence>
<proteinExistence type="predicted"/>
<dbReference type="EMBL" id="CAVMJV010000045">
    <property type="protein sequence ID" value="CAK5081829.1"/>
    <property type="molecule type" value="Genomic_DNA"/>
</dbReference>
<reference evidence="1" key="1">
    <citation type="submission" date="2023-11" db="EMBL/GenBank/DDBJ databases">
        <authorList>
            <person name="Poullet M."/>
        </authorList>
    </citation>
    <scope>NUCLEOTIDE SEQUENCE</scope>
    <source>
        <strain evidence="1">E1834</strain>
    </source>
</reference>
<gene>
    <name evidence="1" type="ORF">MENTE1834_LOCUS29068</name>
</gene>